<dbReference type="FunFam" id="1.20.5.110:FF:000038">
    <property type="entry name" value="BET1-like protein isoform X2"/>
    <property type="match status" value="1"/>
</dbReference>
<feature type="domain" description="T-SNARE coiled-coil homology" evidence="12">
    <location>
        <begin position="13"/>
        <end position="75"/>
    </location>
</feature>
<evidence type="ECO:0000256" key="5">
    <source>
        <dbReference type="ARBA" id="ARBA00022989"/>
    </source>
</evidence>
<keyword evidence="14" id="KW-1185">Reference proteome</keyword>
<organism evidence="13 14">
    <name type="scientific">Xiphophorus maculatus</name>
    <name type="common">Southern platyfish</name>
    <name type="synonym">Platypoecilus maculatus</name>
    <dbReference type="NCBI Taxonomy" id="8083"/>
    <lineage>
        <taxon>Eukaryota</taxon>
        <taxon>Metazoa</taxon>
        <taxon>Chordata</taxon>
        <taxon>Craniata</taxon>
        <taxon>Vertebrata</taxon>
        <taxon>Euteleostomi</taxon>
        <taxon>Actinopterygii</taxon>
        <taxon>Neopterygii</taxon>
        <taxon>Teleostei</taxon>
        <taxon>Neoteleostei</taxon>
        <taxon>Acanthomorphata</taxon>
        <taxon>Ovalentaria</taxon>
        <taxon>Atherinomorphae</taxon>
        <taxon>Cyprinodontiformes</taxon>
        <taxon>Poeciliidae</taxon>
        <taxon>Poeciliinae</taxon>
        <taxon>Xiphophorus</taxon>
    </lineage>
</organism>
<feature type="transmembrane region" description="Helical" evidence="11">
    <location>
        <begin position="85"/>
        <end position="104"/>
    </location>
</feature>
<keyword evidence="2" id="KW-0813">Transport</keyword>
<evidence type="ECO:0000259" key="12">
    <source>
        <dbReference type="PROSITE" id="PS50192"/>
    </source>
</evidence>
<reference evidence="13" key="3">
    <citation type="submission" date="2025-08" db="UniProtKB">
        <authorList>
            <consortium name="Ensembl"/>
        </authorList>
    </citation>
    <scope>IDENTIFICATION</scope>
    <source>
        <strain evidence="13">JP 163 A</strain>
    </source>
</reference>
<reference evidence="13" key="4">
    <citation type="submission" date="2025-09" db="UniProtKB">
        <authorList>
            <consortium name="Ensembl"/>
        </authorList>
    </citation>
    <scope>IDENTIFICATION</scope>
    <source>
        <strain evidence="13">JP 163 A</strain>
    </source>
</reference>
<comment type="subcellular location">
    <subcellularLocation>
        <location evidence="1">Golgi apparatus membrane</location>
        <topology evidence="1">Single-pass type IV membrane protein</topology>
    </subcellularLocation>
</comment>
<dbReference type="GeneTree" id="ENSGT00940000160208"/>
<evidence type="ECO:0000256" key="2">
    <source>
        <dbReference type="ARBA" id="ARBA00022448"/>
    </source>
</evidence>
<evidence type="ECO:0000256" key="7">
    <source>
        <dbReference type="ARBA" id="ARBA00023054"/>
    </source>
</evidence>
<dbReference type="PROSITE" id="PS50192">
    <property type="entry name" value="T_SNARE"/>
    <property type="match status" value="1"/>
</dbReference>
<dbReference type="Proteomes" id="UP000002852">
    <property type="component" value="Unassembled WGS sequence"/>
</dbReference>
<dbReference type="SUPFAM" id="SSF58038">
    <property type="entry name" value="SNARE fusion complex"/>
    <property type="match status" value="1"/>
</dbReference>
<dbReference type="Gene3D" id="1.20.5.110">
    <property type="match status" value="1"/>
</dbReference>
<keyword evidence="7" id="KW-0175">Coiled coil</keyword>
<evidence type="ECO:0000313" key="13">
    <source>
        <dbReference type="Ensembl" id="ENSXMAP00000021040.1"/>
    </source>
</evidence>
<dbReference type="RefSeq" id="XP_023198177.1">
    <property type="nucleotide sequence ID" value="XM_023342409.1"/>
</dbReference>
<dbReference type="OMA" id="RLMCYLI"/>
<sequence length="109" mass="12325">MADWNRGHGSVDSMLDAENKRLTDNLASKVSRLKSLAYDIDREVDDQNDYLDNMDSNFMSATGLLSGSVKRFSTMVRSGKDNRRLLCYVSGGLVLAFFLLYYLVSRIQT</sequence>
<evidence type="ECO:0000256" key="4">
    <source>
        <dbReference type="ARBA" id="ARBA00022927"/>
    </source>
</evidence>
<evidence type="ECO:0000256" key="10">
    <source>
        <dbReference type="ARBA" id="ARBA00039744"/>
    </source>
</evidence>
<evidence type="ECO:0000256" key="3">
    <source>
        <dbReference type="ARBA" id="ARBA00022692"/>
    </source>
</evidence>
<proteinExistence type="predicted"/>
<comment type="function">
    <text evidence="9">Vesicle SNARE required for targeting and fusion of retrograde transport vesicles with the Golgi complex. Required for the integrity of the Golgi complex.</text>
</comment>
<evidence type="ECO:0000256" key="9">
    <source>
        <dbReference type="ARBA" id="ARBA00037250"/>
    </source>
</evidence>
<evidence type="ECO:0000256" key="1">
    <source>
        <dbReference type="ARBA" id="ARBA00004409"/>
    </source>
</evidence>
<evidence type="ECO:0000256" key="8">
    <source>
        <dbReference type="ARBA" id="ARBA00023136"/>
    </source>
</evidence>
<reference evidence="14" key="2">
    <citation type="journal article" date="2013" name="Nat. Genet.">
        <title>The genome of the platyfish, Xiphophorus maculatus, provides insights into evolutionary adaptation and several complex traits.</title>
        <authorList>
            <person name="Schartl M."/>
            <person name="Walter R.B."/>
            <person name="Shen Y."/>
            <person name="Garcia T."/>
            <person name="Catchen J."/>
            <person name="Amores A."/>
            <person name="Braasch I."/>
            <person name="Chalopin D."/>
            <person name="Volff J.N."/>
            <person name="Lesch K.P."/>
            <person name="Bisazza A."/>
            <person name="Minx P."/>
            <person name="Hillier L."/>
            <person name="Wilson R.K."/>
            <person name="Fuerstenberg S."/>
            <person name="Boore J."/>
            <person name="Searle S."/>
            <person name="Postlethwait J.H."/>
            <person name="Warren W.C."/>
        </authorList>
    </citation>
    <scope>NUCLEOTIDE SEQUENCE [LARGE SCALE GENOMIC DNA]</scope>
    <source>
        <strain evidence="14">JP 163 A</strain>
    </source>
</reference>
<dbReference type="Ensembl" id="ENSXMAT00000025894.1">
    <property type="protein sequence ID" value="ENSXMAP00000021040.1"/>
    <property type="gene ID" value="ENSXMAG00000023928.1"/>
</dbReference>
<keyword evidence="8 11" id="KW-0472">Membrane</keyword>
<keyword evidence="5 11" id="KW-1133">Transmembrane helix</keyword>
<reference evidence="14" key="1">
    <citation type="submission" date="2012-01" db="EMBL/GenBank/DDBJ databases">
        <authorList>
            <person name="Walter R."/>
            <person name="Schartl M."/>
            <person name="Warren W."/>
        </authorList>
    </citation>
    <scope>NUCLEOTIDE SEQUENCE [LARGE SCALE GENOMIC DNA]</scope>
    <source>
        <strain evidence="14">JP 163 A</strain>
    </source>
</reference>
<dbReference type="STRING" id="8083.ENSXMAP00000021040"/>
<dbReference type="GO" id="GO:0000139">
    <property type="term" value="C:Golgi membrane"/>
    <property type="evidence" value="ECO:0007669"/>
    <property type="project" value="UniProtKB-SubCell"/>
</dbReference>
<dbReference type="GeneID" id="102237826"/>
<dbReference type="AlphaFoldDB" id="A0A3B5PQC2"/>
<dbReference type="InterPro" id="IPR039899">
    <property type="entry name" value="BET1_SNARE"/>
</dbReference>
<evidence type="ECO:0000313" key="14">
    <source>
        <dbReference type="Proteomes" id="UP000002852"/>
    </source>
</evidence>
<evidence type="ECO:0000256" key="11">
    <source>
        <dbReference type="SAM" id="Phobius"/>
    </source>
</evidence>
<dbReference type="GO" id="GO:0015031">
    <property type="term" value="P:protein transport"/>
    <property type="evidence" value="ECO:0007669"/>
    <property type="project" value="UniProtKB-KW"/>
</dbReference>
<dbReference type="FunCoup" id="A0A3B5PQC2">
    <property type="interactions" value="276"/>
</dbReference>
<name>A0A3B5PQC2_XIPMA</name>
<dbReference type="OrthoDB" id="261831at2759"/>
<keyword evidence="3 11" id="KW-0812">Transmembrane</keyword>
<dbReference type="CDD" id="cd15853">
    <property type="entry name" value="SNARE_Bet1"/>
    <property type="match status" value="1"/>
</dbReference>
<dbReference type="InParanoid" id="A0A3B5PQC2"/>
<protein>
    <recommendedName>
        <fullName evidence="10">BET1-like protein</fullName>
    </recommendedName>
</protein>
<dbReference type="InterPro" id="IPR000727">
    <property type="entry name" value="T_SNARE_dom"/>
</dbReference>
<keyword evidence="6" id="KW-0333">Golgi apparatus</keyword>
<evidence type="ECO:0000256" key="6">
    <source>
        <dbReference type="ARBA" id="ARBA00023034"/>
    </source>
</evidence>
<keyword evidence="4" id="KW-0653">Protein transport</keyword>
<accession>A0A3B5PQC2</accession>
<dbReference type="PANTHER" id="PTHR12791">
    <property type="entry name" value="GOLGI SNARE BET1-RELATED"/>
    <property type="match status" value="1"/>
</dbReference>